<keyword evidence="4" id="KW-1185">Reference proteome</keyword>
<evidence type="ECO:0000259" key="2">
    <source>
        <dbReference type="Pfam" id="PF13649"/>
    </source>
</evidence>
<dbReference type="EMBL" id="JBHUEK010000031">
    <property type="protein sequence ID" value="MFD1781221.1"/>
    <property type="molecule type" value="Genomic_DNA"/>
</dbReference>
<evidence type="ECO:0000313" key="4">
    <source>
        <dbReference type="Proteomes" id="UP001597227"/>
    </source>
</evidence>
<gene>
    <name evidence="3" type="ORF">ACFSFW_21420</name>
</gene>
<reference evidence="4" key="1">
    <citation type="journal article" date="2019" name="Int. J. Syst. Evol. Microbiol.">
        <title>The Global Catalogue of Microorganisms (GCM) 10K type strain sequencing project: providing services to taxonomists for standard genome sequencing and annotation.</title>
        <authorList>
            <consortium name="The Broad Institute Genomics Platform"/>
            <consortium name="The Broad Institute Genome Sequencing Center for Infectious Disease"/>
            <person name="Wu L."/>
            <person name="Ma J."/>
        </authorList>
    </citation>
    <scope>NUCLEOTIDE SEQUENCE [LARGE SCALE GENOMIC DNA]</scope>
    <source>
        <strain evidence="4">CCUG 15531</strain>
    </source>
</reference>
<dbReference type="InterPro" id="IPR041698">
    <property type="entry name" value="Methyltransf_25"/>
</dbReference>
<dbReference type="GO" id="GO:0008168">
    <property type="term" value="F:methyltransferase activity"/>
    <property type="evidence" value="ECO:0007669"/>
    <property type="project" value="UniProtKB-KW"/>
</dbReference>
<dbReference type="PANTHER" id="PTHR43861">
    <property type="entry name" value="TRANS-ACONITATE 2-METHYLTRANSFERASE-RELATED"/>
    <property type="match status" value="1"/>
</dbReference>
<dbReference type="InterPro" id="IPR029063">
    <property type="entry name" value="SAM-dependent_MTases_sf"/>
</dbReference>
<organism evidence="3 4">
    <name type="scientific">Fredinandcohnia salidurans</name>
    <dbReference type="NCBI Taxonomy" id="2595041"/>
    <lineage>
        <taxon>Bacteria</taxon>
        <taxon>Bacillati</taxon>
        <taxon>Bacillota</taxon>
        <taxon>Bacilli</taxon>
        <taxon>Bacillales</taxon>
        <taxon>Bacillaceae</taxon>
        <taxon>Fredinandcohnia</taxon>
    </lineage>
</organism>
<feature type="domain" description="Methyltransferase" evidence="2">
    <location>
        <begin position="41"/>
        <end position="136"/>
    </location>
</feature>
<dbReference type="GO" id="GO:0032259">
    <property type="term" value="P:methylation"/>
    <property type="evidence" value="ECO:0007669"/>
    <property type="project" value="UniProtKB-KW"/>
</dbReference>
<protein>
    <submittedName>
        <fullName evidence="3">Class I SAM-dependent DNA methyltransferase</fullName>
    </submittedName>
</protein>
<proteinExistence type="predicted"/>
<name>A0ABW4MU76_9BACI</name>
<evidence type="ECO:0000256" key="1">
    <source>
        <dbReference type="ARBA" id="ARBA00022679"/>
    </source>
</evidence>
<dbReference type="SUPFAM" id="SSF53335">
    <property type="entry name" value="S-adenosyl-L-methionine-dependent methyltransferases"/>
    <property type="match status" value="1"/>
</dbReference>
<keyword evidence="1" id="KW-0808">Transferase</keyword>
<keyword evidence="3" id="KW-0489">Methyltransferase</keyword>
<accession>A0ABW4MU76</accession>
<comment type="caution">
    <text evidence="3">The sequence shown here is derived from an EMBL/GenBank/DDBJ whole genome shotgun (WGS) entry which is preliminary data.</text>
</comment>
<evidence type="ECO:0000313" key="3">
    <source>
        <dbReference type="EMBL" id="MFD1781221.1"/>
    </source>
</evidence>
<dbReference type="Gene3D" id="2.20.25.110">
    <property type="entry name" value="S-adenosyl-L-methionine-dependent methyltransferases"/>
    <property type="match status" value="1"/>
</dbReference>
<dbReference type="RefSeq" id="WP_388041208.1">
    <property type="nucleotide sequence ID" value="NZ_JBHUEK010000031.1"/>
</dbReference>
<dbReference type="Proteomes" id="UP001597227">
    <property type="component" value="Unassembled WGS sequence"/>
</dbReference>
<dbReference type="CDD" id="cd02440">
    <property type="entry name" value="AdoMet_MTases"/>
    <property type="match status" value="1"/>
</dbReference>
<dbReference type="Pfam" id="PF13649">
    <property type="entry name" value="Methyltransf_25"/>
    <property type="match status" value="1"/>
</dbReference>
<dbReference type="Gene3D" id="3.40.50.150">
    <property type="entry name" value="Vaccinia Virus protein VP39"/>
    <property type="match status" value="1"/>
</dbReference>
<sequence length="247" mass="28939">MSYGEFAYIYDELMRDVDYEQWISFFKERVTHDNKKHPMRVLDIGCGTGEIAIRLAKEGYEVVGVDLSEDMLAVANNKAMEAGMRVEFYQQDMVEISGLDPFDVIVIFCDSLNYLRTAEDVQKTFQNVFKLLKPDGLFLFDVHSVYKMDSIFMDGPFVSSDEEVSFIWNCFEGEHPHSVEHELSFFVKNEHNDDYTRFDEFHEQRTFPIQTFQNWLEEIGFKVTDVLADFNNPVQETSERILFTAKK</sequence>